<name>B5GRZ5_STRCL</name>
<organism evidence="2 3">
    <name type="scientific">Streptomyces clavuligerus</name>
    <dbReference type="NCBI Taxonomy" id="1901"/>
    <lineage>
        <taxon>Bacteria</taxon>
        <taxon>Bacillati</taxon>
        <taxon>Actinomycetota</taxon>
        <taxon>Actinomycetes</taxon>
        <taxon>Kitasatosporales</taxon>
        <taxon>Streptomycetaceae</taxon>
        <taxon>Streptomyces</taxon>
    </lineage>
</organism>
<dbReference type="EMBL" id="CM000914">
    <property type="protein sequence ID" value="EFG03787.2"/>
    <property type="molecule type" value="Genomic_DNA"/>
</dbReference>
<evidence type="ECO:0000313" key="2">
    <source>
        <dbReference type="EMBL" id="EFG03787.2"/>
    </source>
</evidence>
<keyword evidence="2" id="KW-0614">Plasmid</keyword>
<dbReference type="Proteomes" id="UP000002357">
    <property type="component" value="Plasmid pSCL4"/>
</dbReference>
<gene>
    <name evidence="2" type="ORF">SCLAV_p0296</name>
</gene>
<sequence length="106" mass="11995">MHTDTHTGTDTHRERDEDMEKTTGTDVKEAVRTFIREELEWSGPEEHLQDGASLIDFGVIDSLSLMELGLWIGDRFGFTVEDTDMTAANFDTLDAIEAFVRRGSRT</sequence>
<keyword evidence="3" id="KW-1185">Reference proteome</keyword>
<dbReference type="Gene3D" id="1.10.1200.10">
    <property type="entry name" value="ACP-like"/>
    <property type="match status" value="1"/>
</dbReference>
<dbReference type="Pfam" id="PF00550">
    <property type="entry name" value="PP-binding"/>
    <property type="match status" value="1"/>
</dbReference>
<geneLocation type="plasmid" evidence="2 3">
    <name>pSCL4</name>
</geneLocation>
<dbReference type="InterPro" id="IPR036736">
    <property type="entry name" value="ACP-like_sf"/>
</dbReference>
<evidence type="ECO:0000256" key="1">
    <source>
        <dbReference type="SAM" id="MobiDB-lite"/>
    </source>
</evidence>
<dbReference type="PROSITE" id="PS50075">
    <property type="entry name" value="CARRIER"/>
    <property type="match status" value="1"/>
</dbReference>
<reference evidence="2 3" key="1">
    <citation type="journal article" date="2010" name="Genome Biol. Evol.">
        <title>The sequence of a 1.8-mb bacterial linear plasmid reveals a rich evolutionary reservoir of secondary metabolic pathways.</title>
        <authorList>
            <person name="Medema M.H."/>
            <person name="Trefzer A."/>
            <person name="Kovalchuk A."/>
            <person name="van den Berg M."/>
            <person name="Mueller U."/>
            <person name="Heijne W."/>
            <person name="Wu L."/>
            <person name="Alam M.T."/>
            <person name="Ronning C.M."/>
            <person name="Nierman W.C."/>
            <person name="Bovenberg R.A.L."/>
            <person name="Breitling R."/>
            <person name="Takano E."/>
        </authorList>
    </citation>
    <scope>NUCLEOTIDE SEQUENCE [LARGE SCALE GENOMIC DNA]</scope>
    <source>
        <strain evidence="3">ATCC 27064 / DSM 738 / JCM 4710 / NBRC 13307 / NCIMB 12785 / NRRL 3585 / VKM Ac-602</strain>
        <plasmid evidence="2">pSCL4</plasmid>
    </source>
</reference>
<dbReference type="eggNOG" id="COG0236">
    <property type="taxonomic scope" value="Bacteria"/>
</dbReference>
<feature type="region of interest" description="Disordered" evidence="1">
    <location>
        <begin position="1"/>
        <end position="27"/>
    </location>
</feature>
<dbReference type="InterPro" id="IPR009081">
    <property type="entry name" value="PP-bd_ACP"/>
</dbReference>
<proteinExistence type="predicted"/>
<evidence type="ECO:0000313" key="3">
    <source>
        <dbReference type="Proteomes" id="UP000002357"/>
    </source>
</evidence>
<accession>B5GRZ5</accession>
<protein>
    <submittedName>
        <fullName evidence="2">Acyl carrier protein</fullName>
    </submittedName>
</protein>
<dbReference type="OrthoDB" id="677810at2"/>
<dbReference type="AlphaFoldDB" id="B5GRZ5"/>
<dbReference type="SUPFAM" id="SSF47336">
    <property type="entry name" value="ACP-like"/>
    <property type="match status" value="1"/>
</dbReference>